<evidence type="ECO:0000313" key="5">
    <source>
        <dbReference type="Proteomes" id="UP001215231"/>
    </source>
</evidence>
<gene>
    <name evidence="4" type="ORF">H3N35_09705</name>
</gene>
<keyword evidence="3" id="KW-0812">Transmembrane</keyword>
<dbReference type="InterPro" id="IPR019934">
    <property type="entry name" value="CHP03545"/>
</dbReference>
<dbReference type="NCBIfam" id="TIGR03545">
    <property type="entry name" value="TIGR03545 family protein"/>
    <property type="match status" value="1"/>
</dbReference>
<evidence type="ECO:0000313" key="4">
    <source>
        <dbReference type="EMBL" id="WDE13676.1"/>
    </source>
</evidence>
<keyword evidence="3" id="KW-1133">Transmembrane helix</keyword>
<organism evidence="4 5">
    <name type="scientific">Thalassomonas haliotis</name>
    <dbReference type="NCBI Taxonomy" id="485448"/>
    <lineage>
        <taxon>Bacteria</taxon>
        <taxon>Pseudomonadati</taxon>
        <taxon>Pseudomonadota</taxon>
        <taxon>Gammaproteobacteria</taxon>
        <taxon>Alteromonadales</taxon>
        <taxon>Colwelliaceae</taxon>
        <taxon>Thalassomonas</taxon>
    </lineage>
</organism>
<keyword evidence="3" id="KW-0472">Membrane</keyword>
<feature type="coiled-coil region" evidence="1">
    <location>
        <begin position="209"/>
        <end position="243"/>
    </location>
</feature>
<proteinExistence type="predicted"/>
<reference evidence="4 5" key="1">
    <citation type="journal article" date="2022" name="Mar. Drugs">
        <title>Bioassay-Guided Fractionation Leads to the Detection of Cholic Acid Generated by the Rare Thalassomonas sp.</title>
        <authorList>
            <person name="Pheiffer F."/>
            <person name="Schneider Y.K."/>
            <person name="Hansen E.H."/>
            <person name="Andersen J.H."/>
            <person name="Isaksson J."/>
            <person name="Busche T."/>
            <person name="R C."/>
            <person name="Kalinowski J."/>
            <person name="Zyl L.V."/>
            <person name="Trindade M."/>
        </authorList>
    </citation>
    <scope>NUCLEOTIDE SEQUENCE [LARGE SCALE GENOMIC DNA]</scope>
    <source>
        <strain evidence="4 5">A5K-61T</strain>
    </source>
</reference>
<dbReference type="Proteomes" id="UP001215231">
    <property type="component" value="Chromosome"/>
</dbReference>
<feature type="region of interest" description="Disordered" evidence="2">
    <location>
        <begin position="509"/>
        <end position="530"/>
    </location>
</feature>
<keyword evidence="5" id="KW-1185">Reference proteome</keyword>
<name>A0ABY7VKV1_9GAMM</name>
<protein>
    <submittedName>
        <fullName evidence="4">TIGR03545 family protein</fullName>
    </submittedName>
</protein>
<keyword evidence="1" id="KW-0175">Coiled coil</keyword>
<accession>A0ABY7VKV1</accession>
<sequence>MSSLIRWPGLLAFFIISILLTGIMLIFLDLWLKIAVTEGLEQAIGAEVNIASVSHNFSPLAISLKQLEMTDAEQPEFNQLQASSVQVQLRVAPLLLHKVIIETLTIDDLQFNQPRKSPGQVYRQPLTFTADSLEKLIPQTPQLPGVEDILAKSPLKTTQAINNTREAYARHNKVLTQQYRQLPDQSKLEDYQKELKRLTTTDYKDPLQLASATKQFNQLQRQLKQEQQKLADFKTSITRAKKELTLNLAALKAAPEQDYEQLKGLLAGDEAALHNITALIFGEQVAKWNNYLLSAYQILAPVLSKQQQKQAKTKLTPDRRIAFDDTAPLPDLLIKKAKVSLKWQDEVIDSFWQDITYEHDKIARPTRFTLESAKSPLWQSLQVEGDLWLTDNQIKARQNWDLRELKLTGLTLVAQEKLNSALKQGLLSSSGGISVKNNQLSGNANIELGKLTLSAWGKDTFTNTLASTLKQLKQLSITAELSGPVNTPKVDFSSDLDKQLTAAMLANLGPEQQAKQEELKQKLTARSQGPLTENQANMSQWLNWQQLGDNSQNQVQEMLSTQLKSAKGKNKLEKLFKGKFPAADLSIP</sequence>
<evidence type="ECO:0000256" key="1">
    <source>
        <dbReference type="SAM" id="Coils"/>
    </source>
</evidence>
<dbReference type="EMBL" id="CP059693">
    <property type="protein sequence ID" value="WDE13676.1"/>
    <property type="molecule type" value="Genomic_DNA"/>
</dbReference>
<dbReference type="RefSeq" id="WP_274054087.1">
    <property type="nucleotide sequence ID" value="NZ_CP059693.1"/>
</dbReference>
<feature type="transmembrane region" description="Helical" evidence="3">
    <location>
        <begin position="7"/>
        <end position="32"/>
    </location>
</feature>
<evidence type="ECO:0000256" key="2">
    <source>
        <dbReference type="SAM" id="MobiDB-lite"/>
    </source>
</evidence>
<evidence type="ECO:0000256" key="3">
    <source>
        <dbReference type="SAM" id="Phobius"/>
    </source>
</evidence>